<evidence type="ECO:0000313" key="11">
    <source>
        <dbReference type="Ensembl" id="ENSSSCP00000074897.1"/>
    </source>
</evidence>
<feature type="region of interest" description="Disordered" evidence="10">
    <location>
        <begin position="118"/>
        <end position="155"/>
    </location>
</feature>
<reference evidence="11" key="1">
    <citation type="journal article" date="2020" name="Gigascience">
        <title>An improved pig reference genome sequence to enable pig genetics and genomics research.</title>
        <authorList>
            <person name="Warr A."/>
            <person name="Affara N."/>
            <person name="Aken B."/>
            <person name="Beiki H."/>
            <person name="Bickhart D.M."/>
            <person name="Billis K."/>
            <person name="Chow W."/>
            <person name="Eory L."/>
            <person name="Finlayson H.A."/>
            <person name="Flicek P."/>
            <person name="Giron C.G."/>
            <person name="Griffin D.K."/>
            <person name="Hall R."/>
            <person name="Hannum G."/>
            <person name="Hourlier T."/>
            <person name="Howe K."/>
            <person name="Hume D.A."/>
            <person name="Izuogu O."/>
            <person name="Kim K."/>
            <person name="Koren S."/>
            <person name="Liu H."/>
            <person name="Manchanda N."/>
            <person name="Martin F.J."/>
            <person name="Nonneman D.J."/>
            <person name="O'Connor R.E."/>
            <person name="Phillippy A.M."/>
            <person name="Rohrer G.A."/>
            <person name="Rosen B.D."/>
            <person name="Rund L.A."/>
            <person name="Sargent C.A."/>
            <person name="Schook L.B."/>
            <person name="Schroeder S.G."/>
            <person name="Schwartz A.S."/>
            <person name="Skinner B.M."/>
            <person name="Talbot R."/>
            <person name="Tseng E."/>
            <person name="Tuggle C.K."/>
            <person name="Watson M."/>
            <person name="Smith T.P.L."/>
            <person name="Archibald A.L."/>
        </authorList>
    </citation>
    <scope>NUCLEOTIDE SEQUENCE [LARGE SCALE GENOMIC DNA]</scope>
    <source>
        <strain evidence="11">Duroc</strain>
    </source>
</reference>
<keyword evidence="8" id="KW-0496">Mitochondrion</keyword>
<evidence type="ECO:0000256" key="9">
    <source>
        <dbReference type="ARBA" id="ARBA00023157"/>
    </source>
</evidence>
<comment type="subcellular location">
    <subcellularLocation>
        <location evidence="2">Mitochondrion</location>
    </subcellularLocation>
</comment>
<keyword evidence="5" id="KW-0679">Respiratory chain</keyword>
<keyword evidence="4" id="KW-0813">Transport</keyword>
<comment type="similarity">
    <text evidence="3">Belongs to the complex I NDUFA8 subunit family.</text>
</comment>
<evidence type="ECO:0000256" key="10">
    <source>
        <dbReference type="SAM" id="MobiDB-lite"/>
    </source>
</evidence>
<evidence type="ECO:0000256" key="3">
    <source>
        <dbReference type="ARBA" id="ARBA00010705"/>
    </source>
</evidence>
<dbReference type="GO" id="GO:0005739">
    <property type="term" value="C:mitochondrion"/>
    <property type="evidence" value="ECO:0007669"/>
    <property type="project" value="UniProtKB-SubCell"/>
</dbReference>
<keyword evidence="12" id="KW-1185">Reference proteome</keyword>
<reference evidence="11" key="2">
    <citation type="submission" date="2025-08" db="UniProtKB">
        <authorList>
            <consortium name="Ensembl"/>
        </authorList>
    </citation>
    <scope>IDENTIFICATION</scope>
</reference>
<keyword evidence="9" id="KW-1015">Disulfide bond</keyword>
<dbReference type="PANTHER" id="PTHR13344:SF0">
    <property type="entry name" value="NADH DEHYDROGENASE [UBIQUINONE] 1 ALPHA SUBCOMPLEX SUBUNIT 8"/>
    <property type="match status" value="1"/>
</dbReference>
<protein>
    <submittedName>
        <fullName evidence="11">Uncharacterized protein</fullName>
    </submittedName>
</protein>
<evidence type="ECO:0000256" key="6">
    <source>
        <dbReference type="ARBA" id="ARBA00022737"/>
    </source>
</evidence>
<evidence type="ECO:0000256" key="8">
    <source>
        <dbReference type="ARBA" id="ARBA00023128"/>
    </source>
</evidence>
<dbReference type="Ensembl" id="ENSSSCT00000062792.2">
    <property type="protein sequence ID" value="ENSSSCP00000074897.1"/>
    <property type="gene ID" value="ENSSSCG00000039979.2"/>
</dbReference>
<evidence type="ECO:0000256" key="5">
    <source>
        <dbReference type="ARBA" id="ARBA00022660"/>
    </source>
</evidence>
<dbReference type="PANTHER" id="PTHR13344">
    <property type="entry name" value="NADH-UBIQUINONE OXIDOREDUCTASE"/>
    <property type="match status" value="1"/>
</dbReference>
<dbReference type="GO" id="GO:0045271">
    <property type="term" value="C:respiratory chain complex I"/>
    <property type="evidence" value="ECO:0000318"/>
    <property type="project" value="GO_Central"/>
</dbReference>
<evidence type="ECO:0000256" key="1">
    <source>
        <dbReference type="ARBA" id="ARBA00003195"/>
    </source>
</evidence>
<keyword evidence="7" id="KW-0249">Electron transport</keyword>
<evidence type="ECO:0000256" key="7">
    <source>
        <dbReference type="ARBA" id="ARBA00022982"/>
    </source>
</evidence>
<dbReference type="InterPro" id="IPR016680">
    <property type="entry name" value="NDUFA8"/>
</dbReference>
<dbReference type="Proteomes" id="UP000008227">
    <property type="component" value="Chromosome 15"/>
</dbReference>
<accession>A0A8W4F6P1</accession>
<keyword evidence="6" id="KW-0677">Repeat</keyword>
<dbReference type="AlphaFoldDB" id="A0A8W4F6P1"/>
<dbReference type="GeneTree" id="ENSGT00390000008938"/>
<proteinExistence type="inferred from homology"/>
<dbReference type="GO" id="GO:0006120">
    <property type="term" value="P:mitochondrial electron transport, NADH to ubiquinone"/>
    <property type="evidence" value="ECO:0007669"/>
    <property type="project" value="InterPro"/>
</dbReference>
<evidence type="ECO:0000256" key="2">
    <source>
        <dbReference type="ARBA" id="ARBA00004173"/>
    </source>
</evidence>
<evidence type="ECO:0000313" key="12">
    <source>
        <dbReference type="Proteomes" id="UP000008227"/>
    </source>
</evidence>
<sequence>MSGIVELPTLEDLKVREGKVSSSMLKAAPHHFGAQCVKPNKEFTLCQCEEKHPRRCLEGDKLLSHCALNFSRQMKQHCVETFTENWTGRDYSGLQGFRHCRCCKQEAQFDKHMLDKLGHQSENRSLSTENLYHSRAKPEPNPGTEGDRKPPKHSSCLFFWPV</sequence>
<comment type="function">
    <text evidence="1">Accessory subunit of the mitochondrial membrane respiratory chain NADH dehydrogenase (Complex I), that is believed not to be involved in catalysis. Complex I functions in the transfer of electrons from NADH to the respiratory chain. The immediate electron acceptor for the enzyme is believed to be ubiquinone.</text>
</comment>
<reference evidence="11" key="3">
    <citation type="submission" date="2025-09" db="UniProtKB">
        <authorList>
            <consortium name="Ensembl"/>
        </authorList>
    </citation>
    <scope>IDENTIFICATION</scope>
</reference>
<name>A0A8W4F6P1_PIG</name>
<organism evidence="11 12">
    <name type="scientific">Sus scrofa</name>
    <name type="common">Pig</name>
    <dbReference type="NCBI Taxonomy" id="9823"/>
    <lineage>
        <taxon>Eukaryota</taxon>
        <taxon>Metazoa</taxon>
        <taxon>Chordata</taxon>
        <taxon>Craniata</taxon>
        <taxon>Vertebrata</taxon>
        <taxon>Euteleostomi</taxon>
        <taxon>Mammalia</taxon>
        <taxon>Eutheria</taxon>
        <taxon>Laurasiatheria</taxon>
        <taxon>Artiodactyla</taxon>
        <taxon>Suina</taxon>
        <taxon>Suidae</taxon>
        <taxon>Sus</taxon>
    </lineage>
</organism>
<evidence type="ECO:0000256" key="4">
    <source>
        <dbReference type="ARBA" id="ARBA00022448"/>
    </source>
</evidence>